<sequence>MGVSSDHETPDTSSSSSYLVPPARNGFLASNASFVAVAGCTATPADKLSNPVIHSTAWRRLIFEDAPPNILEGVAAIPYAIGSDKPLWDYDKTGRLKEKCKFVDAVGQGVAMTEDNFEMLCHARRVRRIVRDTRKQVSEYLQTHQVMRSERYRRLQWSEIASNRG</sequence>
<dbReference type="KEGG" id="pif:PITG_02956"/>
<dbReference type="GeneID" id="9477344"/>
<gene>
    <name evidence="1" type="ORF">PITG_02956</name>
</gene>
<evidence type="ECO:0000313" key="2">
    <source>
        <dbReference type="Proteomes" id="UP000006643"/>
    </source>
</evidence>
<evidence type="ECO:0000313" key="1">
    <source>
        <dbReference type="EMBL" id="EEY64372.1"/>
    </source>
</evidence>
<keyword evidence="2" id="KW-1185">Reference proteome</keyword>
<protein>
    <submittedName>
        <fullName evidence="1">Uncharacterized protein</fullName>
    </submittedName>
</protein>
<organism evidence="1 2">
    <name type="scientific">Phytophthora infestans (strain T30-4)</name>
    <name type="common">Potato late blight agent</name>
    <dbReference type="NCBI Taxonomy" id="403677"/>
    <lineage>
        <taxon>Eukaryota</taxon>
        <taxon>Sar</taxon>
        <taxon>Stramenopiles</taxon>
        <taxon>Oomycota</taxon>
        <taxon>Peronosporomycetes</taxon>
        <taxon>Peronosporales</taxon>
        <taxon>Peronosporaceae</taxon>
        <taxon>Phytophthora</taxon>
    </lineage>
</organism>
<dbReference type="AlphaFoldDB" id="D0MXK9"/>
<dbReference type="InParanoid" id="D0MXK9"/>
<dbReference type="OrthoDB" id="124836at2759"/>
<dbReference type="eggNOG" id="KOG1079">
    <property type="taxonomic scope" value="Eukaryota"/>
</dbReference>
<dbReference type="VEuPathDB" id="FungiDB:PITG_02956"/>
<reference evidence="2" key="1">
    <citation type="journal article" date="2009" name="Nature">
        <title>Genome sequence and analysis of the Irish potato famine pathogen Phytophthora infestans.</title>
        <authorList>
            <consortium name="The Broad Institute Genome Sequencing Platform"/>
            <person name="Haas B.J."/>
            <person name="Kamoun S."/>
            <person name="Zody M.C."/>
            <person name="Jiang R.H."/>
            <person name="Handsaker R.E."/>
            <person name="Cano L.M."/>
            <person name="Grabherr M."/>
            <person name="Kodira C.D."/>
            <person name="Raffaele S."/>
            <person name="Torto-Alalibo T."/>
            <person name="Bozkurt T.O."/>
            <person name="Ah-Fong A.M."/>
            <person name="Alvarado L."/>
            <person name="Anderson V.L."/>
            <person name="Armstrong M.R."/>
            <person name="Avrova A."/>
            <person name="Baxter L."/>
            <person name="Beynon J."/>
            <person name="Boevink P.C."/>
            <person name="Bollmann S.R."/>
            <person name="Bos J.I."/>
            <person name="Bulone V."/>
            <person name="Cai G."/>
            <person name="Cakir C."/>
            <person name="Carrington J.C."/>
            <person name="Chawner M."/>
            <person name="Conti L."/>
            <person name="Costanzo S."/>
            <person name="Ewan R."/>
            <person name="Fahlgren N."/>
            <person name="Fischbach M.A."/>
            <person name="Fugelstad J."/>
            <person name="Gilroy E.M."/>
            <person name="Gnerre S."/>
            <person name="Green P.J."/>
            <person name="Grenville-Briggs L.J."/>
            <person name="Griffith J."/>
            <person name="Grunwald N.J."/>
            <person name="Horn K."/>
            <person name="Horner N.R."/>
            <person name="Hu C.H."/>
            <person name="Huitema E."/>
            <person name="Jeong D.H."/>
            <person name="Jones A.M."/>
            <person name="Jones J.D."/>
            <person name="Jones R.W."/>
            <person name="Karlsson E.K."/>
            <person name="Kunjeti S.G."/>
            <person name="Lamour K."/>
            <person name="Liu Z."/>
            <person name="Ma L."/>
            <person name="Maclean D."/>
            <person name="Chibucos M.C."/>
            <person name="McDonald H."/>
            <person name="McWalters J."/>
            <person name="Meijer H.J."/>
            <person name="Morgan W."/>
            <person name="Morris P.F."/>
            <person name="Munro C.A."/>
            <person name="O'Neill K."/>
            <person name="Ospina-Giraldo M."/>
            <person name="Pinzon A."/>
            <person name="Pritchard L."/>
            <person name="Ramsahoye B."/>
            <person name="Ren Q."/>
            <person name="Restrepo S."/>
            <person name="Roy S."/>
            <person name="Sadanandom A."/>
            <person name="Savidor A."/>
            <person name="Schornack S."/>
            <person name="Schwartz D.C."/>
            <person name="Schumann U.D."/>
            <person name="Schwessinger B."/>
            <person name="Seyer L."/>
            <person name="Sharpe T."/>
            <person name="Silvar C."/>
            <person name="Song J."/>
            <person name="Studholme D.J."/>
            <person name="Sykes S."/>
            <person name="Thines M."/>
            <person name="van de Vondervoort P.J."/>
            <person name="Phuntumart V."/>
            <person name="Wawra S."/>
            <person name="Weide R."/>
            <person name="Win J."/>
            <person name="Young C."/>
            <person name="Zhou S."/>
            <person name="Fry W."/>
            <person name="Meyers B.C."/>
            <person name="van West P."/>
            <person name="Ristaino J."/>
            <person name="Govers F."/>
            <person name="Birch P.R."/>
            <person name="Whisson S.C."/>
            <person name="Judelson H.S."/>
            <person name="Nusbaum C."/>
        </authorList>
    </citation>
    <scope>NUCLEOTIDE SEQUENCE [LARGE SCALE GENOMIC DNA]</scope>
    <source>
        <strain evidence="2">T30-4</strain>
    </source>
</reference>
<dbReference type="Proteomes" id="UP000006643">
    <property type="component" value="Unassembled WGS sequence"/>
</dbReference>
<proteinExistence type="predicted"/>
<dbReference type="OMA" id="MLCHARR"/>
<dbReference type="RefSeq" id="XP_002907808.1">
    <property type="nucleotide sequence ID" value="XM_002907762.1"/>
</dbReference>
<name>D0MXK9_PHYIT</name>
<dbReference type="HOGENOM" id="CLU_1614032_0_0_1"/>
<dbReference type="EMBL" id="DS028120">
    <property type="protein sequence ID" value="EEY64372.1"/>
    <property type="molecule type" value="Genomic_DNA"/>
</dbReference>
<accession>D0MXK9</accession>
<dbReference type="STRING" id="403677.D0MXK9"/>